<sequence length="89" mass="9923">MDHNDNTYIAITLAAGSALHSSPDTISTVYPSLAYNGKVGALDTVHLVSVPKSTWNQDKPEIMERLKRAEGVQSVDVQKPRQRQKRDEF</sequence>
<reference evidence="2 3" key="1">
    <citation type="journal article" date="2015" name="Fungal Genet. Biol.">
        <title>Evolution of novel wood decay mechanisms in Agaricales revealed by the genome sequences of Fistulina hepatica and Cylindrobasidium torrendii.</title>
        <authorList>
            <person name="Floudas D."/>
            <person name="Held B.W."/>
            <person name="Riley R."/>
            <person name="Nagy L.G."/>
            <person name="Koehler G."/>
            <person name="Ransdell A.S."/>
            <person name="Younus H."/>
            <person name="Chow J."/>
            <person name="Chiniquy J."/>
            <person name="Lipzen A."/>
            <person name="Tritt A."/>
            <person name="Sun H."/>
            <person name="Haridas S."/>
            <person name="LaButti K."/>
            <person name="Ohm R.A."/>
            <person name="Kues U."/>
            <person name="Blanchette R.A."/>
            <person name="Grigoriev I.V."/>
            <person name="Minto R.E."/>
            <person name="Hibbett D.S."/>
        </authorList>
    </citation>
    <scope>NUCLEOTIDE SEQUENCE [LARGE SCALE GENOMIC DNA]</scope>
    <source>
        <strain evidence="2 3">FP15055 ss-10</strain>
    </source>
</reference>
<evidence type="ECO:0000313" key="3">
    <source>
        <dbReference type="Proteomes" id="UP000054007"/>
    </source>
</evidence>
<dbReference type="OrthoDB" id="2585179at2759"/>
<protein>
    <submittedName>
        <fullName evidence="2">Uncharacterized protein</fullName>
    </submittedName>
</protein>
<accession>A0A0D7BS20</accession>
<proteinExistence type="predicted"/>
<evidence type="ECO:0000313" key="2">
    <source>
        <dbReference type="EMBL" id="KIY73055.1"/>
    </source>
</evidence>
<feature type="compositionally biased region" description="Basic residues" evidence="1">
    <location>
        <begin position="80"/>
        <end position="89"/>
    </location>
</feature>
<evidence type="ECO:0000256" key="1">
    <source>
        <dbReference type="SAM" id="MobiDB-lite"/>
    </source>
</evidence>
<name>A0A0D7BS20_9AGAR</name>
<feature type="region of interest" description="Disordered" evidence="1">
    <location>
        <begin position="70"/>
        <end position="89"/>
    </location>
</feature>
<keyword evidence="3" id="KW-1185">Reference proteome</keyword>
<organism evidence="2 3">
    <name type="scientific">Cylindrobasidium torrendii FP15055 ss-10</name>
    <dbReference type="NCBI Taxonomy" id="1314674"/>
    <lineage>
        <taxon>Eukaryota</taxon>
        <taxon>Fungi</taxon>
        <taxon>Dikarya</taxon>
        <taxon>Basidiomycota</taxon>
        <taxon>Agaricomycotina</taxon>
        <taxon>Agaricomycetes</taxon>
        <taxon>Agaricomycetidae</taxon>
        <taxon>Agaricales</taxon>
        <taxon>Marasmiineae</taxon>
        <taxon>Physalacriaceae</taxon>
        <taxon>Cylindrobasidium</taxon>
    </lineage>
</organism>
<dbReference type="AlphaFoldDB" id="A0A0D7BS20"/>
<dbReference type="Proteomes" id="UP000054007">
    <property type="component" value="Unassembled WGS sequence"/>
</dbReference>
<dbReference type="EMBL" id="KN880438">
    <property type="protein sequence ID" value="KIY73055.1"/>
    <property type="molecule type" value="Genomic_DNA"/>
</dbReference>
<gene>
    <name evidence="2" type="ORF">CYLTODRAFT_269856</name>
</gene>